<dbReference type="AlphaFoldDB" id="A0A0R1MCH2"/>
<sequence>MAYVNILHGLTQSHAPATPSLKILILNLMPDRIKTERQFSKMLAHTTYNSTITFCIPQTHQFRHPEKGLYEKYVTFDQIRDQYYDALIVTGAAVDQLAFEKVDYWQELKEIIFWRHSHVKTSLFICWSAYAAGEIEHFFVGKKLEKKISGVYTVNGYTMPHSRYFTIPQQNVDHDNLLAGNELLGAVIVRDISSASLYVTGHFEYLTNTLREEYYRDLKHDPTTPIPVNYFSKDLQATNTWEKSAVHFYQNWLDGMFKPSFADFSSEQLFFKNFKTVKVNNTLQTKKG</sequence>
<dbReference type="PANTHER" id="PTHR20919">
    <property type="entry name" value="HOMOSERINE O-SUCCINYLTRANSFERASE"/>
    <property type="match status" value="1"/>
</dbReference>
<comment type="catalytic activity">
    <reaction evidence="4">
        <text>L-homoserine + acetyl-CoA = O-acetyl-L-homoserine + CoA</text>
        <dbReference type="Rhea" id="RHEA:13701"/>
        <dbReference type="ChEBI" id="CHEBI:57287"/>
        <dbReference type="ChEBI" id="CHEBI:57288"/>
        <dbReference type="ChEBI" id="CHEBI:57476"/>
        <dbReference type="ChEBI" id="CHEBI:57716"/>
        <dbReference type="EC" id="2.3.1.31"/>
    </reaction>
</comment>
<evidence type="ECO:0000256" key="5">
    <source>
        <dbReference type="PIRSR" id="PIRSR000450-1"/>
    </source>
</evidence>
<gene>
    <name evidence="4" type="primary">metAA</name>
    <name evidence="6" type="ORF">FD46_GL000547</name>
</gene>
<name>A0A0R1MCH2_9LACO</name>
<evidence type="ECO:0000256" key="1">
    <source>
        <dbReference type="ARBA" id="ARBA00022605"/>
    </source>
</evidence>
<feature type="site" description="Important for substrate specificity" evidence="4">
    <location>
        <position position="162"/>
    </location>
</feature>
<dbReference type="PATRIC" id="fig|1423777.3.peg.566"/>
<dbReference type="OrthoDB" id="9772423at2"/>
<keyword evidence="4" id="KW-0963">Cytoplasm</keyword>
<reference evidence="6 7" key="1">
    <citation type="journal article" date="2015" name="Genome Announc.">
        <title>Expanding the biotechnology potential of lactobacilli through comparative genomics of 213 strains and associated genera.</title>
        <authorList>
            <person name="Sun Z."/>
            <person name="Harris H.M."/>
            <person name="McCann A."/>
            <person name="Guo C."/>
            <person name="Argimon S."/>
            <person name="Zhang W."/>
            <person name="Yang X."/>
            <person name="Jeffery I.B."/>
            <person name="Cooney J.C."/>
            <person name="Kagawa T.F."/>
            <person name="Liu W."/>
            <person name="Song Y."/>
            <person name="Salvetti E."/>
            <person name="Wrobel A."/>
            <person name="Rasinkangas P."/>
            <person name="Parkhill J."/>
            <person name="Rea M.C."/>
            <person name="O'Sullivan O."/>
            <person name="Ritari J."/>
            <person name="Douillard F.P."/>
            <person name="Paul Ross R."/>
            <person name="Yang R."/>
            <person name="Briner A.E."/>
            <person name="Felis G.E."/>
            <person name="de Vos W.M."/>
            <person name="Barrangou R."/>
            <person name="Klaenhammer T.R."/>
            <person name="Caufield P.W."/>
            <person name="Cui Y."/>
            <person name="Zhang H."/>
            <person name="O'Toole P.W."/>
        </authorList>
    </citation>
    <scope>NUCLEOTIDE SEQUENCE [LARGE SCALE GENOMIC DNA]</scope>
    <source>
        <strain evidence="6 7">DSM 19972</strain>
    </source>
</reference>
<dbReference type="InterPro" id="IPR033752">
    <property type="entry name" value="MetA_family"/>
</dbReference>
<dbReference type="GO" id="GO:0005737">
    <property type="term" value="C:cytoplasm"/>
    <property type="evidence" value="ECO:0007669"/>
    <property type="project" value="UniProtKB-SubCell"/>
</dbReference>
<feature type="binding site" evidence="4">
    <location>
        <position position="147"/>
    </location>
    <ligand>
        <name>substrate</name>
    </ligand>
</feature>
<keyword evidence="3 4" id="KW-0012">Acyltransferase</keyword>
<dbReference type="Proteomes" id="UP000051686">
    <property type="component" value="Unassembled WGS sequence"/>
</dbReference>
<dbReference type="GO" id="GO:0008899">
    <property type="term" value="F:homoserine O-succinyltransferase activity"/>
    <property type="evidence" value="ECO:0007669"/>
    <property type="project" value="UniProtKB-UniRule"/>
</dbReference>
<organism evidence="6 7">
    <name type="scientific">Liquorilactobacillus oeni DSM 19972</name>
    <dbReference type="NCBI Taxonomy" id="1423777"/>
    <lineage>
        <taxon>Bacteria</taxon>
        <taxon>Bacillati</taxon>
        <taxon>Bacillota</taxon>
        <taxon>Bacilli</taxon>
        <taxon>Lactobacillales</taxon>
        <taxon>Lactobacillaceae</taxon>
        <taxon>Liquorilactobacillus</taxon>
    </lineage>
</organism>
<keyword evidence="2 4" id="KW-0808">Transferase</keyword>
<accession>A0A0R1MCH2</accession>
<dbReference type="STRING" id="1423777.FD46_GL000547"/>
<dbReference type="HAMAP" id="MF_00295">
    <property type="entry name" value="MetA_acyltransf"/>
    <property type="match status" value="1"/>
</dbReference>
<dbReference type="PANTHER" id="PTHR20919:SF0">
    <property type="entry name" value="HOMOSERINE O-SUCCINYLTRANSFERASE"/>
    <property type="match status" value="1"/>
</dbReference>
<dbReference type="UniPathway" id="UPA00051">
    <property type="reaction ID" value="UER00074"/>
</dbReference>
<evidence type="ECO:0000256" key="2">
    <source>
        <dbReference type="ARBA" id="ARBA00022679"/>
    </source>
</evidence>
<evidence type="ECO:0000313" key="6">
    <source>
        <dbReference type="EMBL" id="KRL05791.1"/>
    </source>
</evidence>
<feature type="binding site" evidence="4">
    <location>
        <position position="162"/>
    </location>
    <ligand>
        <name>substrate</name>
    </ligand>
</feature>
<comment type="pathway">
    <text evidence="4">Amino-acid biosynthesis; L-methionine biosynthesis via de novo pathway; O-acetyl-L-homoserine from L-homoserine: step 1/1.</text>
</comment>
<dbReference type="InterPro" id="IPR029062">
    <property type="entry name" value="Class_I_gatase-like"/>
</dbReference>
<feature type="active site" description="Acyl-thioester intermediate" evidence="4 5">
    <location>
        <position position="126"/>
    </location>
</feature>
<keyword evidence="1 4" id="KW-0028">Amino-acid biosynthesis</keyword>
<feature type="active site" evidence="4">
    <location>
        <position position="204"/>
    </location>
</feature>
<keyword evidence="4" id="KW-0486">Methionine biosynthesis</keyword>
<dbReference type="GO" id="GO:0009086">
    <property type="term" value="P:methionine biosynthetic process"/>
    <property type="evidence" value="ECO:0007669"/>
    <property type="project" value="UniProtKB-UniRule"/>
</dbReference>
<dbReference type="GO" id="GO:0004414">
    <property type="term" value="F:homoserine O-acetyltransferase activity"/>
    <property type="evidence" value="ECO:0007669"/>
    <property type="project" value="UniProtKB-EC"/>
</dbReference>
<feature type="active site" description="Proton acceptor" evidence="4">
    <location>
        <position position="202"/>
    </location>
</feature>
<dbReference type="PIRSF" id="PIRSF000450">
    <property type="entry name" value="H_ser_succinyltr"/>
    <property type="match status" value="1"/>
</dbReference>
<dbReference type="SUPFAM" id="SSF52317">
    <property type="entry name" value="Class I glutamine amidotransferase-like"/>
    <property type="match status" value="1"/>
</dbReference>
<dbReference type="RefSeq" id="WP_057895523.1">
    <property type="nucleotide sequence ID" value="NZ_AZEH01000020.1"/>
</dbReference>
<comment type="similarity">
    <text evidence="4">Belongs to the MetA family.</text>
</comment>
<comment type="caution">
    <text evidence="6">The sequence shown here is derived from an EMBL/GenBank/DDBJ whole genome shotgun (WGS) entry which is preliminary data.</text>
</comment>
<dbReference type="EC" id="2.3.1.31" evidence="4"/>
<feature type="binding site" evidence="4">
    <location>
        <position position="216"/>
    </location>
    <ligand>
        <name>substrate</name>
    </ligand>
</feature>
<dbReference type="Gene3D" id="3.40.50.880">
    <property type="match status" value="1"/>
</dbReference>
<comment type="subcellular location">
    <subcellularLocation>
        <location evidence="4">Cytoplasm</location>
    </subcellularLocation>
</comment>
<keyword evidence="7" id="KW-1185">Reference proteome</keyword>
<protein>
    <recommendedName>
        <fullName evidence="4">Homoserine O-acetyltransferase</fullName>
        <shortName evidence="4">HAT</shortName>
        <ecNumber evidence="4">2.3.1.31</ecNumber>
    </recommendedName>
    <alternativeName>
        <fullName evidence="4">Homoserine transacetylase</fullName>
        <shortName evidence="4">HTA</shortName>
    </alternativeName>
</protein>
<comment type="function">
    <text evidence="4">Transfers an acetyl group from acetyl-CoA to L-homoserine, forming acetyl-L-homoserine.</text>
</comment>
<evidence type="ECO:0000256" key="4">
    <source>
        <dbReference type="HAMAP-Rule" id="MF_00295"/>
    </source>
</evidence>
<evidence type="ECO:0000256" key="3">
    <source>
        <dbReference type="ARBA" id="ARBA00023315"/>
    </source>
</evidence>
<dbReference type="Pfam" id="PF04204">
    <property type="entry name" value="HTS"/>
    <property type="match status" value="1"/>
</dbReference>
<dbReference type="EMBL" id="AZEH01000020">
    <property type="protein sequence ID" value="KRL05791.1"/>
    <property type="molecule type" value="Genomic_DNA"/>
</dbReference>
<comment type="caution">
    <text evidence="4">Lacks conserved residue(s) required for the propagation of feature annotation.</text>
</comment>
<proteinExistence type="inferred from homology"/>
<feature type="site" description="Important for acyl-CoA specificity" evidence="4">
    <location>
        <position position="95"/>
    </location>
</feature>
<evidence type="ECO:0000313" key="7">
    <source>
        <dbReference type="Proteomes" id="UP000051686"/>
    </source>
</evidence>